<name>A0A562BFL4_9BURK</name>
<comment type="caution">
    <text evidence="1">The sequence shown here is derived from an EMBL/GenBank/DDBJ whole genome shotgun (WGS) entry which is preliminary data.</text>
</comment>
<gene>
    <name evidence="1" type="ORF">L602_000300001920</name>
</gene>
<evidence type="ECO:0000313" key="2">
    <source>
        <dbReference type="Proteomes" id="UP000318141"/>
    </source>
</evidence>
<accession>A0A562BFL4</accession>
<proteinExistence type="predicted"/>
<dbReference type="AlphaFoldDB" id="A0A562BFL4"/>
<dbReference type="EMBL" id="VLJN01000023">
    <property type="protein sequence ID" value="TWG83977.1"/>
    <property type="molecule type" value="Genomic_DNA"/>
</dbReference>
<keyword evidence="2" id="KW-1185">Reference proteome</keyword>
<organism evidence="1 2">
    <name type="scientific">Cupriavidus gilardii J11</name>
    <dbReference type="NCBI Taxonomy" id="936133"/>
    <lineage>
        <taxon>Bacteria</taxon>
        <taxon>Pseudomonadati</taxon>
        <taxon>Pseudomonadota</taxon>
        <taxon>Betaproteobacteria</taxon>
        <taxon>Burkholderiales</taxon>
        <taxon>Burkholderiaceae</taxon>
        <taxon>Cupriavidus</taxon>
    </lineage>
</organism>
<dbReference type="Proteomes" id="UP000318141">
    <property type="component" value="Unassembled WGS sequence"/>
</dbReference>
<sequence>MADAALKLQPACDTGLRCEAALACYEILQAQLQGVSSAANRAHDDAPFETHQVRAMMNALAPVFGFDAVADPFIVPLSPREQAEVERLQTRAGLADIASLMLATLADRYLDTLAALLGPDHPLSRGQTASPAEAAAAHELIEAHPALVGAFGPVNAALVLQAADDAHGNCIGFALNRDTSLLQWQLGQTLRSQGAMADVAPDVLARWSEPPLVEEGAPRRIELRRMGRLYWAADLGHEQIPRALQLADLGRLSIGGDFPPLAFLNLADGLLRQLPARERAAAAVPQLDHALMRLKTDDPRAAMALDTLWAHVRADAARCAGAERMLMDKAPVEGGCGRLPGGRGRARVDQGRHVLAADPGETPALERCVERRSALSTGRRGGER</sequence>
<protein>
    <submittedName>
        <fullName evidence="1">Uncharacterized protein</fullName>
    </submittedName>
</protein>
<evidence type="ECO:0000313" key="1">
    <source>
        <dbReference type="EMBL" id="TWG83977.1"/>
    </source>
</evidence>
<reference evidence="1 2" key="1">
    <citation type="submission" date="2019-07" db="EMBL/GenBank/DDBJ databases">
        <title>Genome sequencing of lignin-degrading bacterial isolates.</title>
        <authorList>
            <person name="Gladden J."/>
        </authorList>
    </citation>
    <scope>NUCLEOTIDE SEQUENCE [LARGE SCALE GENOMIC DNA]</scope>
    <source>
        <strain evidence="1 2">J11</strain>
    </source>
</reference>